<dbReference type="InterPro" id="IPR012338">
    <property type="entry name" value="Beta-lactam/transpept-like"/>
</dbReference>
<dbReference type="Gene3D" id="3.40.710.10">
    <property type="entry name" value="DD-peptidase/beta-lactamase superfamily"/>
    <property type="match status" value="1"/>
</dbReference>
<dbReference type="EMBL" id="MQVX01000001">
    <property type="protein sequence ID" value="PQJ16655.1"/>
    <property type="molecule type" value="Genomic_DNA"/>
</dbReference>
<name>A0A2S7TAU5_9FLAO</name>
<sequence>MKKHLGLILTIITVQFTFAQQVDNSSISNFIGMLYVEGKIHGGVLVANGNELVYKDAWGIANKATNTALNGDELFSINSMGKMFTSILTLQLVDEGIITLDDSLNDLLQDFKHPRAAEISLHDLLAHRSGLRDYFLLQLSGKMSFEISKADMLTEVSKMDLKFEPGTKFNYSNTGYILLSLIVEKYRQKPFYDVMAERIFDVLAMKNTFPRSKMEPNKMPNYFNSNGSVELLVGDDFGGDGGEISTLEDMHKFMAALGSEKLLSKRMWTLAFTPHSFPSEVPEDAWPPPHQDPYGYGFTIMELPFAKNTSAKAVAHGGAGMGTSHAIRFVESERIIINWNNMFKNPILVELIDFLASNQ</sequence>
<proteinExistence type="predicted"/>
<accession>A0A2S7TAU5</accession>
<dbReference type="InterPro" id="IPR050789">
    <property type="entry name" value="Diverse_Enzym_Activities"/>
</dbReference>
<gene>
    <name evidence="2" type="ORF">BST99_13845</name>
</gene>
<organism evidence="2 3">
    <name type="scientific">Aureicoccus marinus</name>
    <dbReference type="NCBI Taxonomy" id="754435"/>
    <lineage>
        <taxon>Bacteria</taxon>
        <taxon>Pseudomonadati</taxon>
        <taxon>Bacteroidota</taxon>
        <taxon>Flavobacteriia</taxon>
        <taxon>Flavobacteriales</taxon>
        <taxon>Flavobacteriaceae</taxon>
        <taxon>Aureicoccus</taxon>
    </lineage>
</organism>
<dbReference type="AlphaFoldDB" id="A0A2S7TAU5"/>
<dbReference type="RefSeq" id="WP_105002322.1">
    <property type="nucleotide sequence ID" value="NZ_MQVX01000001.1"/>
</dbReference>
<evidence type="ECO:0000259" key="1">
    <source>
        <dbReference type="Pfam" id="PF00144"/>
    </source>
</evidence>
<dbReference type="SUPFAM" id="SSF56601">
    <property type="entry name" value="beta-lactamase/transpeptidase-like"/>
    <property type="match status" value="1"/>
</dbReference>
<comment type="caution">
    <text evidence="2">The sequence shown here is derived from an EMBL/GenBank/DDBJ whole genome shotgun (WGS) entry which is preliminary data.</text>
</comment>
<evidence type="ECO:0000313" key="2">
    <source>
        <dbReference type="EMBL" id="PQJ16655.1"/>
    </source>
</evidence>
<dbReference type="PANTHER" id="PTHR43283">
    <property type="entry name" value="BETA-LACTAMASE-RELATED"/>
    <property type="match status" value="1"/>
</dbReference>
<keyword evidence="3" id="KW-1185">Reference proteome</keyword>
<reference evidence="3" key="1">
    <citation type="submission" date="2016-11" db="EMBL/GenBank/DDBJ databases">
        <title>Trade-off between light-utilization and light-protection in marine flavobacteria.</title>
        <authorList>
            <person name="Kumagai Y."/>
            <person name="Yoshizawa S."/>
            <person name="Kogure K."/>
        </authorList>
    </citation>
    <scope>NUCLEOTIDE SEQUENCE [LARGE SCALE GENOMIC DNA]</scope>
    <source>
        <strain evidence="3">SG-18</strain>
    </source>
</reference>
<protein>
    <recommendedName>
        <fullName evidence="1">Beta-lactamase-related domain-containing protein</fullName>
    </recommendedName>
</protein>
<dbReference type="InterPro" id="IPR001466">
    <property type="entry name" value="Beta-lactam-related"/>
</dbReference>
<evidence type="ECO:0000313" key="3">
    <source>
        <dbReference type="Proteomes" id="UP000239366"/>
    </source>
</evidence>
<dbReference type="Proteomes" id="UP000239366">
    <property type="component" value="Unassembled WGS sequence"/>
</dbReference>
<feature type="domain" description="Beta-lactamase-related" evidence="1">
    <location>
        <begin position="38"/>
        <end position="336"/>
    </location>
</feature>
<dbReference type="Pfam" id="PF00144">
    <property type="entry name" value="Beta-lactamase"/>
    <property type="match status" value="1"/>
</dbReference>
<dbReference type="OrthoDB" id="9793489at2"/>